<feature type="transmembrane region" description="Helical" evidence="2">
    <location>
        <begin position="117"/>
        <end position="136"/>
    </location>
</feature>
<feature type="region of interest" description="Disordered" evidence="1">
    <location>
        <begin position="225"/>
        <end position="247"/>
    </location>
</feature>
<keyword evidence="2" id="KW-1133">Transmembrane helix</keyword>
<evidence type="ECO:0000256" key="2">
    <source>
        <dbReference type="SAM" id="Phobius"/>
    </source>
</evidence>
<dbReference type="Gramene" id="LPERR07G23040.1">
    <property type="protein sequence ID" value="LPERR07G23040.1"/>
    <property type="gene ID" value="LPERR07G23040"/>
</dbReference>
<feature type="transmembrane region" description="Helical" evidence="2">
    <location>
        <begin position="12"/>
        <end position="31"/>
    </location>
</feature>
<feature type="transmembrane region" description="Helical" evidence="2">
    <location>
        <begin position="36"/>
        <end position="53"/>
    </location>
</feature>
<feature type="transmembrane region" description="Helical" evidence="2">
    <location>
        <begin position="73"/>
        <end position="96"/>
    </location>
</feature>
<keyword evidence="2" id="KW-0812">Transmembrane</keyword>
<feature type="compositionally biased region" description="Polar residues" evidence="1">
    <location>
        <begin position="236"/>
        <end position="245"/>
    </location>
</feature>
<reference evidence="4" key="2">
    <citation type="submission" date="2013-12" db="EMBL/GenBank/DDBJ databases">
        <authorList>
            <person name="Yu Y."/>
            <person name="Lee S."/>
            <person name="de Baynast K."/>
            <person name="Wissotski M."/>
            <person name="Liu L."/>
            <person name="Talag J."/>
            <person name="Goicoechea J."/>
            <person name="Angelova A."/>
            <person name="Jetty R."/>
            <person name="Kudrna D."/>
            <person name="Golser W."/>
            <person name="Rivera L."/>
            <person name="Zhang J."/>
            <person name="Wing R."/>
        </authorList>
    </citation>
    <scope>NUCLEOTIDE SEQUENCE</scope>
</reference>
<name>A0A0D9X2W7_9ORYZ</name>
<organism evidence="3 4">
    <name type="scientific">Leersia perrieri</name>
    <dbReference type="NCBI Taxonomy" id="77586"/>
    <lineage>
        <taxon>Eukaryota</taxon>
        <taxon>Viridiplantae</taxon>
        <taxon>Streptophyta</taxon>
        <taxon>Embryophyta</taxon>
        <taxon>Tracheophyta</taxon>
        <taxon>Spermatophyta</taxon>
        <taxon>Magnoliopsida</taxon>
        <taxon>Liliopsida</taxon>
        <taxon>Poales</taxon>
        <taxon>Poaceae</taxon>
        <taxon>BOP clade</taxon>
        <taxon>Oryzoideae</taxon>
        <taxon>Oryzeae</taxon>
        <taxon>Oryzinae</taxon>
        <taxon>Leersia</taxon>
    </lineage>
</organism>
<reference evidence="3 4" key="1">
    <citation type="submission" date="2012-08" db="EMBL/GenBank/DDBJ databases">
        <title>Oryza genome evolution.</title>
        <authorList>
            <person name="Wing R.A."/>
        </authorList>
    </citation>
    <scope>NUCLEOTIDE SEQUENCE</scope>
</reference>
<protein>
    <submittedName>
        <fullName evidence="3">Uncharacterized protein</fullName>
    </submittedName>
</protein>
<evidence type="ECO:0000313" key="4">
    <source>
        <dbReference type="Proteomes" id="UP000032180"/>
    </source>
</evidence>
<dbReference type="EnsemblPlants" id="LPERR07G23040.1">
    <property type="protein sequence ID" value="LPERR07G23040.1"/>
    <property type="gene ID" value="LPERR07G23040"/>
</dbReference>
<dbReference type="HOGENOM" id="CLU_988172_0_0_1"/>
<keyword evidence="4" id="KW-1185">Reference proteome</keyword>
<accession>A0A0D9X2W7</accession>
<dbReference type="AlphaFoldDB" id="A0A0D9X2W7"/>
<keyword evidence="2" id="KW-0472">Membrane</keyword>
<feature type="transmembrane region" description="Helical" evidence="2">
    <location>
        <begin position="156"/>
        <end position="176"/>
    </location>
</feature>
<sequence>MDADAELLETLSIMFTVIIFGLVIIIGIFIVQPHKIAALVSSVLVAFLAWSSIKAKTSSLRLQHTGHPDPMLVMIIHLFEIGLALMVLLELQFRVVPDLSNLFDRGIVSWMMILGNWLYPMAIPWVQFFLFILATGGDGMGVLLTSNRPVLFIVRFYHAGLAVFISISLIMVQACLRRATRDAVVRHAEFDARSKTLPNVLSSETNSTKTQINLQHDAFKKDTTSGMPSSLDFHPESSSKTQGTETTKELCIAFKKKNGTRRRHRCHRSSPTQIWPPPTRLT</sequence>
<dbReference type="Proteomes" id="UP000032180">
    <property type="component" value="Chromosome 7"/>
</dbReference>
<proteinExistence type="predicted"/>
<feature type="region of interest" description="Disordered" evidence="1">
    <location>
        <begin position="261"/>
        <end position="282"/>
    </location>
</feature>
<evidence type="ECO:0000256" key="1">
    <source>
        <dbReference type="SAM" id="MobiDB-lite"/>
    </source>
</evidence>
<evidence type="ECO:0000313" key="3">
    <source>
        <dbReference type="EnsemblPlants" id="LPERR07G23040.1"/>
    </source>
</evidence>
<reference evidence="3" key="3">
    <citation type="submission" date="2015-04" db="UniProtKB">
        <authorList>
            <consortium name="EnsemblPlants"/>
        </authorList>
    </citation>
    <scope>IDENTIFICATION</scope>
</reference>